<comment type="caution">
    <text evidence="2">The sequence shown here is derived from an EMBL/GenBank/DDBJ whole genome shotgun (WGS) entry which is preliminary data.</text>
</comment>
<dbReference type="InterPro" id="IPR036397">
    <property type="entry name" value="RNaseH_sf"/>
</dbReference>
<dbReference type="GO" id="GO:0004523">
    <property type="term" value="F:RNA-DNA hybrid ribonuclease activity"/>
    <property type="evidence" value="ECO:0007669"/>
    <property type="project" value="InterPro"/>
</dbReference>
<evidence type="ECO:0000259" key="1">
    <source>
        <dbReference type="Pfam" id="PF13456"/>
    </source>
</evidence>
<sequence length="98" mass="11575">MLGFNCTNNMAEYEACAMGIAMALKYQVKILKVYKDFALTRDTKLIPYHSYVKKLTKHFEKITFQHIHREENQMVDALETLSLMFEISQERETPILRI</sequence>
<proteinExistence type="predicted"/>
<dbReference type="PANTHER" id="PTHR48475">
    <property type="entry name" value="RIBONUCLEASE H"/>
    <property type="match status" value="1"/>
</dbReference>
<dbReference type="AlphaFoldDB" id="A0A371G8A0"/>
<evidence type="ECO:0000313" key="3">
    <source>
        <dbReference type="Proteomes" id="UP000257109"/>
    </source>
</evidence>
<gene>
    <name evidence="2" type="ORF">CR513_31863</name>
</gene>
<dbReference type="SUPFAM" id="SSF53098">
    <property type="entry name" value="Ribonuclease H-like"/>
    <property type="match status" value="1"/>
</dbReference>
<dbReference type="InterPro" id="IPR002156">
    <property type="entry name" value="RNaseH_domain"/>
</dbReference>
<name>A0A371G8A0_MUCPR</name>
<reference evidence="2" key="1">
    <citation type="submission" date="2018-05" db="EMBL/GenBank/DDBJ databases">
        <title>Draft genome of Mucuna pruriens seed.</title>
        <authorList>
            <person name="Nnadi N.E."/>
            <person name="Vos R."/>
            <person name="Hasami M.H."/>
            <person name="Devisetty U.K."/>
            <person name="Aguiy J.C."/>
        </authorList>
    </citation>
    <scope>NUCLEOTIDE SEQUENCE [LARGE SCALE GENOMIC DNA]</scope>
    <source>
        <strain evidence="2">JCA_2017</strain>
    </source>
</reference>
<dbReference type="PANTHER" id="PTHR48475:SF1">
    <property type="entry name" value="RNASE H TYPE-1 DOMAIN-CONTAINING PROTEIN"/>
    <property type="match status" value="1"/>
</dbReference>
<evidence type="ECO:0000313" key="2">
    <source>
        <dbReference type="EMBL" id="RDX86774.1"/>
    </source>
</evidence>
<feature type="non-terminal residue" evidence="2">
    <location>
        <position position="1"/>
    </location>
</feature>
<organism evidence="2 3">
    <name type="scientific">Mucuna pruriens</name>
    <name type="common">Velvet bean</name>
    <name type="synonym">Dolichos pruriens</name>
    <dbReference type="NCBI Taxonomy" id="157652"/>
    <lineage>
        <taxon>Eukaryota</taxon>
        <taxon>Viridiplantae</taxon>
        <taxon>Streptophyta</taxon>
        <taxon>Embryophyta</taxon>
        <taxon>Tracheophyta</taxon>
        <taxon>Spermatophyta</taxon>
        <taxon>Magnoliopsida</taxon>
        <taxon>eudicotyledons</taxon>
        <taxon>Gunneridae</taxon>
        <taxon>Pentapetalae</taxon>
        <taxon>rosids</taxon>
        <taxon>fabids</taxon>
        <taxon>Fabales</taxon>
        <taxon>Fabaceae</taxon>
        <taxon>Papilionoideae</taxon>
        <taxon>50 kb inversion clade</taxon>
        <taxon>NPAAA clade</taxon>
        <taxon>indigoferoid/millettioid clade</taxon>
        <taxon>Phaseoleae</taxon>
        <taxon>Mucuna</taxon>
    </lineage>
</organism>
<dbReference type="GO" id="GO:0003676">
    <property type="term" value="F:nucleic acid binding"/>
    <property type="evidence" value="ECO:0007669"/>
    <property type="project" value="InterPro"/>
</dbReference>
<protein>
    <recommendedName>
        <fullName evidence="1">RNase H type-1 domain-containing protein</fullName>
    </recommendedName>
</protein>
<dbReference type="EMBL" id="QJKJ01006424">
    <property type="protein sequence ID" value="RDX86774.1"/>
    <property type="molecule type" value="Genomic_DNA"/>
</dbReference>
<keyword evidence="3" id="KW-1185">Reference proteome</keyword>
<dbReference type="OrthoDB" id="1432522at2759"/>
<dbReference type="Pfam" id="PF13456">
    <property type="entry name" value="RVT_3"/>
    <property type="match status" value="1"/>
</dbReference>
<dbReference type="Gene3D" id="3.30.420.10">
    <property type="entry name" value="Ribonuclease H-like superfamily/Ribonuclease H"/>
    <property type="match status" value="1"/>
</dbReference>
<dbReference type="Proteomes" id="UP000257109">
    <property type="component" value="Unassembled WGS sequence"/>
</dbReference>
<accession>A0A371G8A0</accession>
<dbReference type="InterPro" id="IPR012337">
    <property type="entry name" value="RNaseH-like_sf"/>
</dbReference>
<feature type="domain" description="RNase H type-1" evidence="1">
    <location>
        <begin position="7"/>
        <end position="78"/>
    </location>
</feature>